<reference evidence="7 8" key="1">
    <citation type="submission" date="2020-03" db="EMBL/GenBank/DDBJ databases">
        <title>Draft Genome Sequence of Cudoniella acicularis.</title>
        <authorList>
            <person name="Buettner E."/>
            <person name="Kellner H."/>
        </authorList>
    </citation>
    <scope>NUCLEOTIDE SEQUENCE [LARGE SCALE GENOMIC DNA]</scope>
    <source>
        <strain evidence="7 8">DSM 108380</strain>
    </source>
</reference>
<keyword evidence="3 5" id="KW-1133">Transmembrane helix</keyword>
<dbReference type="EMBL" id="JAAMPI010000697">
    <property type="protein sequence ID" value="KAF4629289.1"/>
    <property type="molecule type" value="Genomic_DNA"/>
</dbReference>
<keyword evidence="8" id="KW-1185">Reference proteome</keyword>
<evidence type="ECO:0000256" key="2">
    <source>
        <dbReference type="ARBA" id="ARBA00022692"/>
    </source>
</evidence>
<dbReference type="AlphaFoldDB" id="A0A8H4RIM2"/>
<organism evidence="7 8">
    <name type="scientific">Cudoniella acicularis</name>
    <dbReference type="NCBI Taxonomy" id="354080"/>
    <lineage>
        <taxon>Eukaryota</taxon>
        <taxon>Fungi</taxon>
        <taxon>Dikarya</taxon>
        <taxon>Ascomycota</taxon>
        <taxon>Pezizomycotina</taxon>
        <taxon>Leotiomycetes</taxon>
        <taxon>Helotiales</taxon>
        <taxon>Tricladiaceae</taxon>
        <taxon>Cudoniella</taxon>
    </lineage>
</organism>
<evidence type="ECO:0000256" key="5">
    <source>
        <dbReference type="SAM" id="Phobius"/>
    </source>
</evidence>
<dbReference type="GO" id="GO:0004930">
    <property type="term" value="F:G protein-coupled receptor activity"/>
    <property type="evidence" value="ECO:0007669"/>
    <property type="project" value="TreeGrafter"/>
</dbReference>
<comment type="subcellular location">
    <subcellularLocation>
        <location evidence="1">Membrane</location>
        <topology evidence="1">Multi-pass membrane protein</topology>
    </subcellularLocation>
</comment>
<accession>A0A8H4RIM2</accession>
<evidence type="ECO:0000313" key="8">
    <source>
        <dbReference type="Proteomes" id="UP000566819"/>
    </source>
</evidence>
<feature type="transmembrane region" description="Helical" evidence="5">
    <location>
        <begin position="112"/>
        <end position="134"/>
    </location>
</feature>
<dbReference type="PANTHER" id="PTHR23112:SF37">
    <property type="entry name" value="G PROTEIN-COUPLED RECEPTOR GPR1"/>
    <property type="match status" value="1"/>
</dbReference>
<evidence type="ECO:0000256" key="4">
    <source>
        <dbReference type="ARBA" id="ARBA00023136"/>
    </source>
</evidence>
<feature type="transmembrane region" description="Helical" evidence="5">
    <location>
        <begin position="76"/>
        <end position="100"/>
    </location>
</feature>
<feature type="transmembrane region" description="Helical" evidence="5">
    <location>
        <begin position="262"/>
        <end position="283"/>
    </location>
</feature>
<comment type="caution">
    <text evidence="7">The sequence shown here is derived from an EMBL/GenBank/DDBJ whole genome shotgun (WGS) entry which is preliminary data.</text>
</comment>
<protein>
    <recommendedName>
        <fullName evidence="6">G-protein coupled receptors family 1 profile domain-containing protein</fullName>
    </recommendedName>
</protein>
<gene>
    <name evidence="7" type="ORF">G7Y89_g8862</name>
</gene>
<keyword evidence="2 5" id="KW-0812">Transmembrane</keyword>
<keyword evidence="4 5" id="KW-0472">Membrane</keyword>
<dbReference type="SUPFAM" id="SSF81321">
    <property type="entry name" value="Family A G protein-coupled receptor-like"/>
    <property type="match status" value="1"/>
</dbReference>
<dbReference type="Proteomes" id="UP000566819">
    <property type="component" value="Unassembled WGS sequence"/>
</dbReference>
<feature type="transmembrane region" description="Helical" evidence="5">
    <location>
        <begin position="200"/>
        <end position="221"/>
    </location>
</feature>
<dbReference type="OrthoDB" id="100006at2759"/>
<dbReference type="InterPro" id="IPR017452">
    <property type="entry name" value="GPCR_Rhodpsn_7TM"/>
</dbReference>
<feature type="transmembrane region" description="Helical" evidence="5">
    <location>
        <begin position="33"/>
        <end position="56"/>
    </location>
</feature>
<evidence type="ECO:0000256" key="3">
    <source>
        <dbReference type="ARBA" id="ARBA00022989"/>
    </source>
</evidence>
<evidence type="ECO:0000259" key="6">
    <source>
        <dbReference type="PROSITE" id="PS50262"/>
    </source>
</evidence>
<name>A0A8H4RIM2_9HELO</name>
<dbReference type="PROSITE" id="PS50262">
    <property type="entry name" value="G_PROTEIN_RECEP_F1_2"/>
    <property type="match status" value="1"/>
</dbReference>
<dbReference type="PANTHER" id="PTHR23112">
    <property type="entry name" value="G PROTEIN-COUPLED RECEPTOR 157-RELATED"/>
    <property type="match status" value="1"/>
</dbReference>
<evidence type="ECO:0000313" key="7">
    <source>
        <dbReference type="EMBL" id="KAF4629289.1"/>
    </source>
</evidence>
<dbReference type="Pfam" id="PF05462">
    <property type="entry name" value="Dicty_CAR"/>
    <property type="match status" value="1"/>
</dbReference>
<evidence type="ECO:0000256" key="1">
    <source>
        <dbReference type="ARBA" id="ARBA00004141"/>
    </source>
</evidence>
<feature type="domain" description="G-protein coupled receptors family 1 profile" evidence="6">
    <location>
        <begin position="52"/>
        <end position="314"/>
    </location>
</feature>
<feature type="transmembrane region" description="Helical" evidence="5">
    <location>
        <begin position="146"/>
        <end position="171"/>
    </location>
</feature>
<feature type="transmembrane region" description="Helical" evidence="5">
    <location>
        <begin position="295"/>
        <end position="316"/>
    </location>
</feature>
<dbReference type="GO" id="GO:0007189">
    <property type="term" value="P:adenylate cyclase-activating G protein-coupled receptor signaling pathway"/>
    <property type="evidence" value="ECO:0007669"/>
    <property type="project" value="TreeGrafter"/>
</dbReference>
<proteinExistence type="predicted"/>
<dbReference type="Gene3D" id="1.20.1070.10">
    <property type="entry name" value="Rhodopsin 7-helix transmembrane proteins"/>
    <property type="match status" value="1"/>
</dbReference>
<dbReference type="GO" id="GO:0005886">
    <property type="term" value="C:plasma membrane"/>
    <property type="evidence" value="ECO:0007669"/>
    <property type="project" value="TreeGrafter"/>
</dbReference>
<sequence>MGITNATYTSPDWAYYKYPLSIAPIPDPMQPGIIALCTFALASCMATISLLGFLTYRFIVSRNESRAPLYKNQYMLLIYSLVLADFQCDLGFFLDVMWMYRGEIAAPSAGCYIQAWLINFGDLSSALFVLAIACHTFSNVVFGHKIMLRNLCIAIAFLWIFAAIITVSPIAMHPKDIFVASGNWCSIGTKYDSLRLYFHYLWIFIVQGMVLIIYMTTFIVLRKRIGTIMPQLAQRSTTTSGNETMAGQQNTKKSSKISRATMYMVFYPLIYIIATLPLAAGRISAMVGNTPSKAYLVAGGIIMSCGGLLNVLLYSFTRRIFISEKQTSAQDRRRSRYGGGRGSVLRSTDPGGFELKEPVSPYREIPSPVESTDHIVSSEFEGNSDITIAKDVVTIRTTWDVKIEQVKDAEKVLY</sequence>